<accession>A0ABV9NT07</accession>
<reference evidence="2" key="1">
    <citation type="journal article" date="2019" name="Int. J. Syst. Evol. Microbiol.">
        <title>The Global Catalogue of Microorganisms (GCM) 10K type strain sequencing project: providing services to taxonomists for standard genome sequencing and annotation.</title>
        <authorList>
            <consortium name="The Broad Institute Genomics Platform"/>
            <consortium name="The Broad Institute Genome Sequencing Center for Infectious Disease"/>
            <person name="Wu L."/>
            <person name="Ma J."/>
        </authorList>
    </citation>
    <scope>NUCLEOTIDE SEQUENCE [LARGE SCALE GENOMIC DNA]</scope>
    <source>
        <strain evidence="2">JCM 12165</strain>
    </source>
</reference>
<dbReference type="EMBL" id="JBHSGK010000004">
    <property type="protein sequence ID" value="MFC4736026.1"/>
    <property type="molecule type" value="Genomic_DNA"/>
</dbReference>
<gene>
    <name evidence="1" type="ORF">ACFO4L_05440</name>
</gene>
<name>A0ABV9NT07_9BACI</name>
<evidence type="ECO:0000313" key="2">
    <source>
        <dbReference type="Proteomes" id="UP001595896"/>
    </source>
</evidence>
<dbReference type="InterPro" id="IPR007530">
    <property type="entry name" value="Aminoglycoside_adenylylTfrase"/>
</dbReference>
<sequence length="282" mass="32222">MRTNAEMLKLILEMAETMETVRAVTLHGSRVSGAPEDEWMDYDVAYYVTEVEDLQRDRAWLAPFGERLIMQRPELSTLAEPHGLGWFPILMQFADGRRIDLTLVPVKLAENYLQQGEPGRMLLDKDNLLQHVALQQEPGFTVALPTAAEYADCCNEFWWVSPYVVKGLARGQLLYALEHVSILRKEYRRMISWKAAAEANEPVYAGKHGDSLSAIVPGAEWQMLQRTYIRADRAEIAGLLPEIWQAFSSAASETASLLGFSFHAEERFQTWLHNRLMDNQYK</sequence>
<dbReference type="RefSeq" id="WP_377908684.1">
    <property type="nucleotide sequence ID" value="NZ_JBHSGK010000004.1"/>
</dbReference>
<keyword evidence="2" id="KW-1185">Reference proteome</keyword>
<evidence type="ECO:0000313" key="1">
    <source>
        <dbReference type="EMBL" id="MFC4736026.1"/>
    </source>
</evidence>
<dbReference type="SUPFAM" id="SSF81631">
    <property type="entry name" value="PAP/OAS1 substrate-binding domain"/>
    <property type="match status" value="1"/>
</dbReference>
<organism evidence="1 2">
    <name type="scientific">Bacillus daqingensis</name>
    <dbReference type="NCBI Taxonomy" id="872396"/>
    <lineage>
        <taxon>Bacteria</taxon>
        <taxon>Bacillati</taxon>
        <taxon>Bacillota</taxon>
        <taxon>Bacilli</taxon>
        <taxon>Bacillales</taxon>
        <taxon>Bacillaceae</taxon>
        <taxon>Bacillus</taxon>
    </lineage>
</organism>
<dbReference type="SUPFAM" id="SSF81301">
    <property type="entry name" value="Nucleotidyltransferase"/>
    <property type="match status" value="1"/>
</dbReference>
<dbReference type="Gene3D" id="3.30.460.10">
    <property type="entry name" value="Beta Polymerase, domain 2"/>
    <property type="match status" value="1"/>
</dbReference>
<dbReference type="Pfam" id="PF04439">
    <property type="entry name" value="Adenyl_transf"/>
    <property type="match status" value="1"/>
</dbReference>
<dbReference type="InterPro" id="IPR043519">
    <property type="entry name" value="NT_sf"/>
</dbReference>
<dbReference type="Proteomes" id="UP001595896">
    <property type="component" value="Unassembled WGS sequence"/>
</dbReference>
<comment type="caution">
    <text evidence="1">The sequence shown here is derived from an EMBL/GenBank/DDBJ whole genome shotgun (WGS) entry which is preliminary data.</text>
</comment>
<proteinExistence type="predicted"/>
<protein>
    <submittedName>
        <fullName evidence="1">Aminoglycoside 6-adenylyltransferase</fullName>
    </submittedName>
</protein>
<dbReference type="Gene3D" id="1.20.120.330">
    <property type="entry name" value="Nucleotidyltransferases domain 2"/>
    <property type="match status" value="1"/>
</dbReference>